<reference evidence="2" key="2">
    <citation type="submission" date="2015-02" db="EMBL/GenBank/DDBJ databases">
        <title>Complete Genome Sequence of Pelosinus fermentans JBW45.</title>
        <authorList>
            <person name="De Leon K.B."/>
            <person name="Utturkar S.M."/>
            <person name="Camilleri L.B."/>
            <person name="Arkin A.P."/>
            <person name="Fields M.W."/>
            <person name="Brown S.D."/>
            <person name="Wall J.D."/>
        </authorList>
    </citation>
    <scope>NUCLEOTIDE SEQUENCE [LARGE SCALE GENOMIC DNA]</scope>
    <source>
        <strain evidence="2">JBW45</strain>
    </source>
</reference>
<evidence type="ECO:0000313" key="1">
    <source>
        <dbReference type="EMBL" id="AJQ26399.1"/>
    </source>
</evidence>
<evidence type="ECO:0000313" key="2">
    <source>
        <dbReference type="Proteomes" id="UP000005361"/>
    </source>
</evidence>
<dbReference type="Proteomes" id="UP000005361">
    <property type="component" value="Chromosome"/>
</dbReference>
<dbReference type="EMBL" id="CP010978">
    <property type="protein sequence ID" value="AJQ26399.1"/>
    <property type="molecule type" value="Genomic_DNA"/>
</dbReference>
<protein>
    <submittedName>
        <fullName evidence="1">Uncharacterized protein</fullName>
    </submittedName>
</protein>
<accession>I9NSZ2</accession>
<proteinExistence type="predicted"/>
<dbReference type="AlphaFoldDB" id="I9NSZ2"/>
<gene>
    <name evidence="1" type="ORF">JBW_01047</name>
</gene>
<reference evidence="1 2" key="1">
    <citation type="journal article" date="2015" name="Genome Announc.">
        <title>Complete Genome Sequence of Pelosinus fermentans JBW45, a Member of a Remarkably Competitive Group of Negativicutes in the Firmicutes Phylum.</title>
        <authorList>
            <person name="De Leon K.B."/>
            <person name="Utturkar S.M."/>
            <person name="Camilleri L.B."/>
            <person name="Elias D.A."/>
            <person name="Arkin A.P."/>
            <person name="Fields M.W."/>
            <person name="Brown S.D."/>
            <person name="Wall J.D."/>
        </authorList>
    </citation>
    <scope>NUCLEOTIDE SEQUENCE [LARGE SCALE GENOMIC DNA]</scope>
    <source>
        <strain evidence="1 2">JBW45</strain>
    </source>
</reference>
<dbReference type="KEGG" id="pft:JBW_01047"/>
<dbReference type="HOGENOM" id="CLU_2288860_0_0_9"/>
<organism evidence="1 2">
    <name type="scientific">Pelosinus fermentans JBW45</name>
    <dbReference type="NCBI Taxonomy" id="1192197"/>
    <lineage>
        <taxon>Bacteria</taxon>
        <taxon>Bacillati</taxon>
        <taxon>Bacillota</taxon>
        <taxon>Negativicutes</taxon>
        <taxon>Selenomonadales</taxon>
        <taxon>Sporomusaceae</taxon>
        <taxon>Pelosinus</taxon>
    </lineage>
</organism>
<name>I9NSZ2_9FIRM</name>
<sequence>MLQNVISKVVVNPDYSVLIQLKLVCLELVPRTLITLYRHIIITIIQTGKQLKLELLKYLKMRNKNHRPPVKADGDLVCAVLFTVHILHQKHYILFQKNKLL</sequence>